<sequence>MAGHIWDDPDKAVDGTEKVAAQTATGDFGILISSIATYFAGAAKTLTNKTIDAASNAISNLTTAMFAANVIDTDVALTANSDTRIATQKAVKAYADARIAAQDAMVFKGVTDCSGNPNYPAADRGHTYRVSVAGKIGGASGVVVEVGDMFICLTDGTASGNQATVGAQWSIIQANIDGAVTGPASSTSGNVPSFNGTSGKVLQDSGLPISALIGAWTSYSPAVTAGSGSFTSASATGVYKQIGKSVFFTVTITITTNGSAATNVTVANPVNSNGSNAGAFGREVGVSGKMLQGVINTSNMNIYNYDNTYPGATGAFIVMSGFYAAP</sequence>
<evidence type="ECO:0000313" key="1">
    <source>
        <dbReference type="EMBL" id="MBO1865385.1"/>
    </source>
</evidence>
<evidence type="ECO:0000313" key="2">
    <source>
        <dbReference type="EMBL" id="UEM09007.1"/>
    </source>
</evidence>
<gene>
    <name evidence="2" type="ORF">J4G43_030175</name>
    <name evidence="1" type="ORF">J4G43_32150</name>
</gene>
<name>A0A939MCN9_9BRAD</name>
<proteinExistence type="predicted"/>
<dbReference type="EMBL" id="CP086136">
    <property type="protein sequence ID" value="UEM09007.1"/>
    <property type="molecule type" value="Genomic_DNA"/>
</dbReference>
<dbReference type="EMBL" id="JAGEMI010000001">
    <property type="protein sequence ID" value="MBO1865385.1"/>
    <property type="molecule type" value="Genomic_DNA"/>
</dbReference>
<reference evidence="2 3" key="2">
    <citation type="journal article" date="2022" name="Int. J. Syst. Evol. Microbiol.">
        <title>Strains of Bradyrhizobium barranii sp. nov. associated with legumes native to Canada are symbionts of soybeans and belong to different subspecies (subsp. barranii subsp. nov. and subsp. apii subsp. nov.) and symbiovars (sv. glycinearum and sv. septentrionale).</title>
        <authorList>
            <person name="Bromfield E.S.P."/>
            <person name="Cloutier S."/>
            <person name="Wasai-Hara S."/>
            <person name="Minamisawa K."/>
        </authorList>
    </citation>
    <scope>NUCLEOTIDE SEQUENCE [LARGE SCALE GENOMIC DNA]</scope>
    <source>
        <strain evidence="2 3">144S4</strain>
    </source>
</reference>
<dbReference type="AlphaFoldDB" id="A0A939MCN9"/>
<organism evidence="1">
    <name type="scientific">Bradyrhizobium barranii subsp. barranii</name>
    <dbReference type="NCBI Taxonomy" id="2823807"/>
    <lineage>
        <taxon>Bacteria</taxon>
        <taxon>Pseudomonadati</taxon>
        <taxon>Pseudomonadota</taxon>
        <taxon>Alphaproteobacteria</taxon>
        <taxon>Hyphomicrobiales</taxon>
        <taxon>Nitrobacteraceae</taxon>
        <taxon>Bradyrhizobium</taxon>
        <taxon>Bradyrhizobium barranii</taxon>
    </lineage>
</organism>
<evidence type="ECO:0000313" key="3">
    <source>
        <dbReference type="Proteomes" id="UP000664702"/>
    </source>
</evidence>
<dbReference type="RefSeq" id="WP_208087190.1">
    <property type="nucleotide sequence ID" value="NZ_CP086136.1"/>
</dbReference>
<reference evidence="1" key="1">
    <citation type="submission" date="2021-03" db="EMBL/GenBank/DDBJ databases">
        <title>Whole Genome Sequence of Bradyrhizobium sp. Strain 144S4.</title>
        <authorList>
            <person name="Bromfield E.S.P."/>
            <person name="Cloutier S."/>
        </authorList>
    </citation>
    <scope>NUCLEOTIDE SEQUENCE [LARGE SCALE GENOMIC DNA]</scope>
    <source>
        <strain evidence="1">144S4</strain>
    </source>
</reference>
<dbReference type="KEGG" id="bban:J4G43_030175"/>
<dbReference type="Proteomes" id="UP000664702">
    <property type="component" value="Chromosome"/>
</dbReference>
<protein>
    <submittedName>
        <fullName evidence="1">Uncharacterized protein</fullName>
    </submittedName>
</protein>
<accession>A0A939MCN9</accession>